<name>A0A380F9Q7_STAGA</name>
<dbReference type="Proteomes" id="UP000255277">
    <property type="component" value="Unassembled WGS sequence"/>
</dbReference>
<evidence type="ECO:0000313" key="1">
    <source>
        <dbReference type="EMBL" id="SUM30937.1"/>
    </source>
</evidence>
<gene>
    <name evidence="1" type="ORF">NCTC12195_00338</name>
</gene>
<organism evidence="1 2">
    <name type="scientific">Staphylococcus gallinarum</name>
    <dbReference type="NCBI Taxonomy" id="1293"/>
    <lineage>
        <taxon>Bacteria</taxon>
        <taxon>Bacillati</taxon>
        <taxon>Bacillota</taxon>
        <taxon>Bacilli</taxon>
        <taxon>Bacillales</taxon>
        <taxon>Staphylococcaceae</taxon>
        <taxon>Staphylococcus</taxon>
    </lineage>
</organism>
<accession>A0A380F9Q7</accession>
<proteinExistence type="predicted"/>
<dbReference type="AlphaFoldDB" id="A0A380F9Q7"/>
<evidence type="ECO:0000313" key="2">
    <source>
        <dbReference type="Proteomes" id="UP000255277"/>
    </source>
</evidence>
<dbReference type="EMBL" id="UHDK01000001">
    <property type="protein sequence ID" value="SUM30937.1"/>
    <property type="molecule type" value="Genomic_DNA"/>
</dbReference>
<sequence>MLIVICLKELGETFLLVEFDEGSKNKEVVEHDIQLENNKVIRINKIKTEDYISIYKALGNLELSVSAMDIRKVQNVVKDIYKGGKTKVEITEDIDDLNNSEKILAIGSTKTIKYEFQTVPELMQKYFQIEEEENKQILDVINKQIIQKNQFFPIYCFSNINSNINNIEKFKKQQIEKIKNILKSLEDRFKIECFTIEEISNNSYITPSREENVLVYNVIKGNIALEDLKKHLLEF</sequence>
<dbReference type="STRING" id="1293.SH09_01365"/>
<reference evidence="1 2" key="1">
    <citation type="submission" date="2018-06" db="EMBL/GenBank/DDBJ databases">
        <authorList>
            <consortium name="Pathogen Informatics"/>
            <person name="Doyle S."/>
        </authorList>
    </citation>
    <scope>NUCLEOTIDE SEQUENCE [LARGE SCALE GENOMIC DNA]</scope>
    <source>
        <strain evidence="1 2">NCTC12195</strain>
    </source>
</reference>
<protein>
    <submittedName>
        <fullName evidence="1">Uncharacterized protein</fullName>
    </submittedName>
</protein>